<name>A0A563U534_9SPHI</name>
<evidence type="ECO:0008006" key="4">
    <source>
        <dbReference type="Google" id="ProtNLM"/>
    </source>
</evidence>
<protein>
    <recommendedName>
        <fullName evidence="4">Lipocalin-like domain-containing protein</fullName>
    </recommendedName>
</protein>
<evidence type="ECO:0000313" key="2">
    <source>
        <dbReference type="EMBL" id="TWR26443.1"/>
    </source>
</evidence>
<proteinExistence type="predicted"/>
<dbReference type="PROSITE" id="PS51257">
    <property type="entry name" value="PROKAR_LIPOPROTEIN"/>
    <property type="match status" value="1"/>
</dbReference>
<sequence length="147" mass="15173">MKNLIKLFLSFFAIAMLVSGCKLDPPDYAEGVETKLGTGTYTINGATTTRNNLSFVVTPADGATPASISIGNDIDFGIASELPSGNGAIEGIFIIGDQFGSGTVTFTTNSATSNSKGTVKGTFTGELVVDINNGTTIPFTGTFDITQ</sequence>
<keyword evidence="1" id="KW-0732">Signal</keyword>
<dbReference type="OrthoDB" id="797017at2"/>
<gene>
    <name evidence="2" type="ORF">FPZ43_14870</name>
</gene>
<organism evidence="2 3">
    <name type="scientific">Mucilaginibacter pallidiroseus</name>
    <dbReference type="NCBI Taxonomy" id="2599295"/>
    <lineage>
        <taxon>Bacteria</taxon>
        <taxon>Pseudomonadati</taxon>
        <taxon>Bacteroidota</taxon>
        <taxon>Sphingobacteriia</taxon>
        <taxon>Sphingobacteriales</taxon>
        <taxon>Sphingobacteriaceae</taxon>
        <taxon>Mucilaginibacter</taxon>
    </lineage>
</organism>
<dbReference type="Proteomes" id="UP000320042">
    <property type="component" value="Unassembled WGS sequence"/>
</dbReference>
<feature type="signal peptide" evidence="1">
    <location>
        <begin position="1"/>
        <end position="15"/>
    </location>
</feature>
<dbReference type="AlphaFoldDB" id="A0A563U534"/>
<reference evidence="2 3" key="1">
    <citation type="submission" date="2019-07" db="EMBL/GenBank/DDBJ databases">
        <authorList>
            <person name="Kim J."/>
        </authorList>
    </citation>
    <scope>NUCLEOTIDE SEQUENCE [LARGE SCALE GENOMIC DNA]</scope>
    <source>
        <strain evidence="3">dk17</strain>
    </source>
</reference>
<accession>A0A563U534</accession>
<evidence type="ECO:0000313" key="3">
    <source>
        <dbReference type="Proteomes" id="UP000320042"/>
    </source>
</evidence>
<feature type="chain" id="PRO_5022028497" description="Lipocalin-like domain-containing protein" evidence="1">
    <location>
        <begin position="16"/>
        <end position="147"/>
    </location>
</feature>
<dbReference type="EMBL" id="VOEJ01000007">
    <property type="protein sequence ID" value="TWR26443.1"/>
    <property type="molecule type" value="Genomic_DNA"/>
</dbReference>
<keyword evidence="3" id="KW-1185">Reference proteome</keyword>
<comment type="caution">
    <text evidence="2">The sequence shown here is derived from an EMBL/GenBank/DDBJ whole genome shotgun (WGS) entry which is preliminary data.</text>
</comment>
<dbReference type="RefSeq" id="WP_146382723.1">
    <property type="nucleotide sequence ID" value="NZ_VOEJ01000007.1"/>
</dbReference>
<evidence type="ECO:0000256" key="1">
    <source>
        <dbReference type="SAM" id="SignalP"/>
    </source>
</evidence>